<name>A0A3M8CYY1_9BACL</name>
<dbReference type="EMBL" id="RHHQ01000024">
    <property type="protein sequence ID" value="RNB81036.1"/>
    <property type="molecule type" value="Genomic_DNA"/>
</dbReference>
<gene>
    <name evidence="1" type="ORF">EDM56_26985</name>
</gene>
<comment type="caution">
    <text evidence="1">The sequence shown here is derived from an EMBL/GenBank/DDBJ whole genome shotgun (WGS) entry which is preliminary data.</text>
</comment>
<dbReference type="OrthoDB" id="4989564at2"/>
<dbReference type="InterPro" id="IPR021500">
    <property type="entry name" value="DUF3156"/>
</dbReference>
<evidence type="ECO:0000313" key="2">
    <source>
        <dbReference type="Proteomes" id="UP000271031"/>
    </source>
</evidence>
<organism evidence="1 2">
    <name type="scientific">Brevibacillus fluminis</name>
    <dbReference type="NCBI Taxonomy" id="511487"/>
    <lineage>
        <taxon>Bacteria</taxon>
        <taxon>Bacillati</taxon>
        <taxon>Bacillota</taxon>
        <taxon>Bacilli</taxon>
        <taxon>Bacillales</taxon>
        <taxon>Paenibacillaceae</taxon>
        <taxon>Brevibacillus</taxon>
    </lineage>
</organism>
<dbReference type="Pfam" id="PF11354">
    <property type="entry name" value="DUF3156"/>
    <property type="match status" value="1"/>
</dbReference>
<sequence>MNIHENVEKRAAHALSLLVRQFSFPLTQQDRLAYQSGDQTGSRWGIRYTRAKKWISRVYKPEITYMFALPDTADETYRLSWNPGKKQWKRADDQASRQVSRLNEHRDITQLLASVDMEKVELTQNGNEVTLTLIAIPGCFIWTLIPPIHYFVRLKPEEAAALTDVALRIEHAVLRDESAMKKAPAI</sequence>
<protein>
    <submittedName>
        <fullName evidence="1">DUF3156 family protein</fullName>
    </submittedName>
</protein>
<proteinExistence type="predicted"/>
<keyword evidence="2" id="KW-1185">Reference proteome</keyword>
<reference evidence="1 2" key="1">
    <citation type="submission" date="2018-10" db="EMBL/GenBank/DDBJ databases">
        <title>Phylogenomics of Brevibacillus.</title>
        <authorList>
            <person name="Dunlap C."/>
        </authorList>
    </citation>
    <scope>NUCLEOTIDE SEQUENCE [LARGE SCALE GENOMIC DNA]</scope>
    <source>
        <strain evidence="1 2">JCM 15716</strain>
    </source>
</reference>
<dbReference type="Proteomes" id="UP000271031">
    <property type="component" value="Unassembled WGS sequence"/>
</dbReference>
<dbReference type="AlphaFoldDB" id="A0A3M8CYY1"/>
<accession>A0A3M8CYY1</accession>
<dbReference type="RefSeq" id="WP_122921038.1">
    <property type="nucleotide sequence ID" value="NZ_RHHQ01000024.1"/>
</dbReference>
<evidence type="ECO:0000313" key="1">
    <source>
        <dbReference type="EMBL" id="RNB81036.1"/>
    </source>
</evidence>